<evidence type="ECO:0000256" key="6">
    <source>
        <dbReference type="RuleBase" id="RU280813"/>
    </source>
</evidence>
<keyword evidence="5 6" id="KW-0472">Membrane</keyword>
<keyword evidence="7" id="KW-1185">Reference proteome</keyword>
<dbReference type="Gene3D" id="1.20.1070.10">
    <property type="entry name" value="Rhodopsin 7-helix transmembrane proteins"/>
    <property type="match status" value="1"/>
</dbReference>
<evidence type="ECO:0000256" key="1">
    <source>
        <dbReference type="ARBA" id="ARBA00004141"/>
    </source>
</evidence>
<protein>
    <recommendedName>
        <fullName evidence="6">Serpentine receptor class gamma</fullName>
    </recommendedName>
</protein>
<keyword evidence="3 6" id="KW-0812">Transmembrane</keyword>
<name>A0A0K0E655_STRER</name>
<dbReference type="PANTHER" id="PTHR31552:SF8">
    <property type="entry name" value="SERPENTINE RECEPTOR CLASS GAMMA"/>
    <property type="match status" value="1"/>
</dbReference>
<feature type="transmembrane region" description="Helical" evidence="6">
    <location>
        <begin position="258"/>
        <end position="277"/>
    </location>
</feature>
<evidence type="ECO:0000256" key="2">
    <source>
        <dbReference type="ARBA" id="ARBA00005692"/>
    </source>
</evidence>
<dbReference type="AlphaFoldDB" id="A0A0K0E655"/>
<dbReference type="SUPFAM" id="SSF81321">
    <property type="entry name" value="Family A G protein-coupled receptor-like"/>
    <property type="match status" value="1"/>
</dbReference>
<sequence>MITTVEIIQISYIIPSYILLFIFAILLTKEILIKKNPTFNNQFYPFLLYKVCTDLVIVASTLFCSRAAKMNLFGSFFQNNNILAYYYYIQVGTCYTILYTISVITSFNRFLAMSYPFLLDYWFSPKKIKIYMIFPFIVGLLFGIITVTMHPFYVYLKPIAGYYIVFKDSRTPYVVLIYTIVYIVPIAITSILMNVVTIYKLTKFLKKNNEKSSQDTQLVIYSVLDFFCFILFLIYNLTRVINFLTAKSDVIEGIAASAINWILDIHTFGLFYAALILSKPLRNLFLHIIYPDRGGSVMVVQPINTHYKSTRI</sequence>
<dbReference type="WBParaSite" id="TCONS_00013132.p1">
    <property type="protein sequence ID" value="TCONS_00013132.p1"/>
    <property type="gene ID" value="XLOC_008934"/>
</dbReference>
<feature type="transmembrane region" description="Helical" evidence="6">
    <location>
        <begin position="218"/>
        <end position="238"/>
    </location>
</feature>
<evidence type="ECO:0000256" key="5">
    <source>
        <dbReference type="ARBA" id="ARBA00023136"/>
    </source>
</evidence>
<accession>A0A0K0E655</accession>
<feature type="transmembrane region" description="Helical" evidence="6">
    <location>
        <begin position="88"/>
        <end position="111"/>
    </location>
</feature>
<feature type="transmembrane region" description="Helical" evidence="6">
    <location>
        <begin position="6"/>
        <end position="27"/>
    </location>
</feature>
<comment type="subcellular location">
    <subcellularLocation>
        <location evidence="1">Membrane</location>
        <topology evidence="1">Multi-pass membrane protein</topology>
    </subcellularLocation>
</comment>
<comment type="similarity">
    <text evidence="2 6">Belongs to the nematode receptor-like protein srg family.</text>
</comment>
<evidence type="ECO:0000256" key="3">
    <source>
        <dbReference type="ARBA" id="ARBA00022692"/>
    </source>
</evidence>
<proteinExistence type="inferred from homology"/>
<dbReference type="GO" id="GO:0007606">
    <property type="term" value="P:sensory perception of chemical stimulus"/>
    <property type="evidence" value="ECO:0007669"/>
    <property type="project" value="UniProtKB-UniRule"/>
</dbReference>
<feature type="transmembrane region" description="Helical" evidence="6">
    <location>
        <begin position="47"/>
        <end position="68"/>
    </location>
</feature>
<evidence type="ECO:0000313" key="7">
    <source>
        <dbReference type="Proteomes" id="UP000035681"/>
    </source>
</evidence>
<feature type="transmembrane region" description="Helical" evidence="6">
    <location>
        <begin position="173"/>
        <end position="197"/>
    </location>
</feature>
<reference evidence="8" key="1">
    <citation type="submission" date="2015-08" db="UniProtKB">
        <authorList>
            <consortium name="WormBaseParasite"/>
        </authorList>
    </citation>
    <scope>IDENTIFICATION</scope>
</reference>
<evidence type="ECO:0000313" key="8">
    <source>
        <dbReference type="WBParaSite" id="SSTP_0000498700.1"/>
    </source>
</evidence>
<dbReference type="PANTHER" id="PTHR31552">
    <property type="entry name" value="SERPENTINE RECEPTOR CLASS GAMMA"/>
    <property type="match status" value="1"/>
</dbReference>
<dbReference type="GO" id="GO:0004888">
    <property type="term" value="F:transmembrane signaling receptor activity"/>
    <property type="evidence" value="ECO:0007669"/>
    <property type="project" value="InterPro"/>
</dbReference>
<keyword evidence="4 6" id="KW-1133">Transmembrane helix</keyword>
<dbReference type="InterPro" id="IPR000609">
    <property type="entry name" value="7TM_GPCR_serpentine_rcpt_Srg"/>
</dbReference>
<evidence type="ECO:0000256" key="4">
    <source>
        <dbReference type="ARBA" id="ARBA00022989"/>
    </source>
</evidence>
<feature type="transmembrane region" description="Helical" evidence="6">
    <location>
        <begin position="132"/>
        <end position="153"/>
    </location>
</feature>
<dbReference type="Pfam" id="PF02118">
    <property type="entry name" value="Srg"/>
    <property type="match status" value="1"/>
</dbReference>
<organism evidence="8">
    <name type="scientific">Strongyloides stercoralis</name>
    <name type="common">Threadworm</name>
    <dbReference type="NCBI Taxonomy" id="6248"/>
    <lineage>
        <taxon>Eukaryota</taxon>
        <taxon>Metazoa</taxon>
        <taxon>Ecdysozoa</taxon>
        <taxon>Nematoda</taxon>
        <taxon>Chromadorea</taxon>
        <taxon>Rhabditida</taxon>
        <taxon>Tylenchina</taxon>
        <taxon>Panagrolaimomorpha</taxon>
        <taxon>Strongyloidoidea</taxon>
        <taxon>Strongyloididae</taxon>
        <taxon>Strongyloides</taxon>
    </lineage>
</organism>
<dbReference type="GO" id="GO:0016020">
    <property type="term" value="C:membrane"/>
    <property type="evidence" value="ECO:0007669"/>
    <property type="project" value="UniProtKB-SubCell"/>
</dbReference>
<dbReference type="Proteomes" id="UP000035681">
    <property type="component" value="Unplaced"/>
</dbReference>
<dbReference type="WBParaSite" id="SSTP_0000498700.1">
    <property type="protein sequence ID" value="SSTP_0000498700.1"/>
    <property type="gene ID" value="SSTP_0000498700"/>
</dbReference>